<comment type="similarity">
    <text evidence="7">Belongs to the protein kinase superfamily.</text>
</comment>
<accession>A0A1R2AYI2</accession>
<keyword evidence="4" id="KW-0418">Kinase</keyword>
<dbReference type="PROSITE" id="PS00108">
    <property type="entry name" value="PROTEIN_KINASE_ST"/>
    <property type="match status" value="1"/>
</dbReference>
<evidence type="ECO:0000256" key="6">
    <source>
        <dbReference type="PROSITE-ProRule" id="PRU10141"/>
    </source>
</evidence>
<evidence type="ECO:0000256" key="5">
    <source>
        <dbReference type="ARBA" id="ARBA00022840"/>
    </source>
</evidence>
<dbReference type="OrthoDB" id="193931at2759"/>
<dbReference type="Gene3D" id="1.10.510.10">
    <property type="entry name" value="Transferase(Phosphotransferase) domain 1"/>
    <property type="match status" value="1"/>
</dbReference>
<dbReference type="InterPro" id="IPR011009">
    <property type="entry name" value="Kinase-like_dom_sf"/>
</dbReference>
<dbReference type="PANTHER" id="PTHR24346">
    <property type="entry name" value="MAP/MICROTUBULE AFFINITY-REGULATING KINASE"/>
    <property type="match status" value="1"/>
</dbReference>
<feature type="region of interest" description="Disordered" evidence="8">
    <location>
        <begin position="467"/>
        <end position="495"/>
    </location>
</feature>
<dbReference type="GO" id="GO:0005737">
    <property type="term" value="C:cytoplasm"/>
    <property type="evidence" value="ECO:0007669"/>
    <property type="project" value="TreeGrafter"/>
</dbReference>
<dbReference type="InterPro" id="IPR000719">
    <property type="entry name" value="Prot_kinase_dom"/>
</dbReference>
<feature type="binding site" evidence="6">
    <location>
        <position position="39"/>
    </location>
    <ligand>
        <name>ATP</name>
        <dbReference type="ChEBI" id="CHEBI:30616"/>
    </ligand>
</feature>
<keyword evidence="3 6" id="KW-0547">Nucleotide-binding</keyword>
<dbReference type="PROSITE" id="PS00107">
    <property type="entry name" value="PROTEIN_KINASE_ATP"/>
    <property type="match status" value="1"/>
</dbReference>
<evidence type="ECO:0000256" key="1">
    <source>
        <dbReference type="ARBA" id="ARBA00022527"/>
    </source>
</evidence>
<evidence type="ECO:0000259" key="9">
    <source>
        <dbReference type="PROSITE" id="PS50011"/>
    </source>
</evidence>
<proteinExistence type="inferred from homology"/>
<dbReference type="SUPFAM" id="SSF56112">
    <property type="entry name" value="Protein kinase-like (PK-like)"/>
    <property type="match status" value="1"/>
</dbReference>
<dbReference type="CDD" id="cd14003">
    <property type="entry name" value="STKc_AMPK-like"/>
    <property type="match status" value="1"/>
</dbReference>
<evidence type="ECO:0000313" key="10">
    <source>
        <dbReference type="EMBL" id="OMJ69579.1"/>
    </source>
</evidence>
<dbReference type="SMART" id="SM00220">
    <property type="entry name" value="S_TKc"/>
    <property type="match status" value="1"/>
</dbReference>
<sequence length="495" mass="57049">MKKDKDIGDYTIGKTIGEGTFGKVKLGSHNMTGEKVAIKILEKKRIIDVADIERVSREIHILKLIRHPNIIQLYEVSNIQIIETPAKLYLIMEYASSGELFDYIVSQTRIKEPEARKIFQQLIAGIEYIHKLNVVHRDLKPENLLLDHNHQIKIVDFGLSNTYKDKELLKTACGSPCYAAPEMIAGKEYTGLKVDIWSAGVILFAMICGYLPFEDPNTRKLYKKILKGVYQAPKYISDSAKDLLECILKTDPETRYGIDEIRAHEWFDQNQQQINPGILVGYQNIMVDSYVLNKLQDYKIDIDHATKCIEANKHNSISTGYYLLLKKHIKEGGTISDMSTKTTTSILNKPFTLNFSQELIPLYRLSQEKLFTPGPRRLFEFTKSPKHSASPKTIQKIYHSRHLSQIVERNPSPRKIYMGEKNFPFNFKFSLQRPPSRDLVKFGRIKKVINKSLDINEKRKDTFLKIHTPGKNRSLTASEEKNNPKPIKIRREQQV</sequence>
<dbReference type="Proteomes" id="UP000187209">
    <property type="component" value="Unassembled WGS sequence"/>
</dbReference>
<dbReference type="GO" id="GO:0004674">
    <property type="term" value="F:protein serine/threonine kinase activity"/>
    <property type="evidence" value="ECO:0007669"/>
    <property type="project" value="UniProtKB-KW"/>
</dbReference>
<dbReference type="Pfam" id="PF00069">
    <property type="entry name" value="Pkinase"/>
    <property type="match status" value="1"/>
</dbReference>
<organism evidence="10 11">
    <name type="scientific">Stentor coeruleus</name>
    <dbReference type="NCBI Taxonomy" id="5963"/>
    <lineage>
        <taxon>Eukaryota</taxon>
        <taxon>Sar</taxon>
        <taxon>Alveolata</taxon>
        <taxon>Ciliophora</taxon>
        <taxon>Postciliodesmatophora</taxon>
        <taxon>Heterotrichea</taxon>
        <taxon>Heterotrichida</taxon>
        <taxon>Stentoridae</taxon>
        <taxon>Stentor</taxon>
    </lineage>
</organism>
<dbReference type="InterPro" id="IPR017441">
    <property type="entry name" value="Protein_kinase_ATP_BS"/>
</dbReference>
<dbReference type="EMBL" id="MPUH01001181">
    <property type="protein sequence ID" value="OMJ69579.1"/>
    <property type="molecule type" value="Genomic_DNA"/>
</dbReference>
<keyword evidence="11" id="KW-1185">Reference proteome</keyword>
<evidence type="ECO:0000256" key="3">
    <source>
        <dbReference type="ARBA" id="ARBA00022741"/>
    </source>
</evidence>
<evidence type="ECO:0000256" key="7">
    <source>
        <dbReference type="RuleBase" id="RU000304"/>
    </source>
</evidence>
<evidence type="ECO:0000313" key="11">
    <source>
        <dbReference type="Proteomes" id="UP000187209"/>
    </source>
</evidence>
<keyword evidence="5 6" id="KW-0067">ATP-binding</keyword>
<keyword evidence="2" id="KW-0808">Transferase</keyword>
<dbReference type="FunFam" id="1.10.510.10:FF:000740">
    <property type="entry name" value="SNF1-related protein kinase, putative"/>
    <property type="match status" value="1"/>
</dbReference>
<evidence type="ECO:0000256" key="4">
    <source>
        <dbReference type="ARBA" id="ARBA00022777"/>
    </source>
</evidence>
<evidence type="ECO:0000256" key="2">
    <source>
        <dbReference type="ARBA" id="ARBA00022679"/>
    </source>
</evidence>
<feature type="compositionally biased region" description="Basic and acidic residues" evidence="8">
    <location>
        <begin position="478"/>
        <end position="495"/>
    </location>
</feature>
<dbReference type="GO" id="GO:0035556">
    <property type="term" value="P:intracellular signal transduction"/>
    <property type="evidence" value="ECO:0007669"/>
    <property type="project" value="TreeGrafter"/>
</dbReference>
<dbReference type="FunFam" id="3.30.200.20:FF:000003">
    <property type="entry name" value="Non-specific serine/threonine protein kinase"/>
    <property type="match status" value="1"/>
</dbReference>
<reference evidence="10 11" key="1">
    <citation type="submission" date="2016-11" db="EMBL/GenBank/DDBJ databases">
        <title>The macronuclear genome of Stentor coeruleus: a giant cell with tiny introns.</title>
        <authorList>
            <person name="Slabodnick M."/>
            <person name="Ruby J.G."/>
            <person name="Reiff S.B."/>
            <person name="Swart E.C."/>
            <person name="Gosai S."/>
            <person name="Prabakaran S."/>
            <person name="Witkowska E."/>
            <person name="Larue G.E."/>
            <person name="Fisher S."/>
            <person name="Freeman R.M."/>
            <person name="Gunawardena J."/>
            <person name="Chu W."/>
            <person name="Stover N.A."/>
            <person name="Gregory B.D."/>
            <person name="Nowacki M."/>
            <person name="Derisi J."/>
            <person name="Roy S.W."/>
            <person name="Marshall W.F."/>
            <person name="Sood P."/>
        </authorList>
    </citation>
    <scope>NUCLEOTIDE SEQUENCE [LARGE SCALE GENOMIC DNA]</scope>
    <source>
        <strain evidence="10">WM001</strain>
    </source>
</reference>
<dbReference type="InterPro" id="IPR008271">
    <property type="entry name" value="Ser/Thr_kinase_AS"/>
</dbReference>
<dbReference type="AlphaFoldDB" id="A0A1R2AYI2"/>
<name>A0A1R2AYI2_9CILI</name>
<gene>
    <name evidence="10" type="ORF">SteCoe_32668</name>
</gene>
<dbReference type="GO" id="GO:0005524">
    <property type="term" value="F:ATP binding"/>
    <property type="evidence" value="ECO:0007669"/>
    <property type="project" value="UniProtKB-UniRule"/>
</dbReference>
<comment type="caution">
    <text evidence="10">The sequence shown here is derived from an EMBL/GenBank/DDBJ whole genome shotgun (WGS) entry which is preliminary data.</text>
</comment>
<protein>
    <recommendedName>
        <fullName evidence="9">Protein kinase domain-containing protein</fullName>
    </recommendedName>
</protein>
<evidence type="ECO:0000256" key="8">
    <source>
        <dbReference type="SAM" id="MobiDB-lite"/>
    </source>
</evidence>
<feature type="domain" description="Protein kinase" evidence="9">
    <location>
        <begin position="10"/>
        <end position="267"/>
    </location>
</feature>
<dbReference type="PROSITE" id="PS50011">
    <property type="entry name" value="PROTEIN_KINASE_DOM"/>
    <property type="match status" value="1"/>
</dbReference>
<keyword evidence="1 7" id="KW-0723">Serine/threonine-protein kinase</keyword>
<dbReference type="PANTHER" id="PTHR24346:SF82">
    <property type="entry name" value="KP78A-RELATED"/>
    <property type="match status" value="1"/>
</dbReference>